<protein>
    <submittedName>
        <fullName evidence="1">Uncharacterized protein</fullName>
    </submittedName>
</protein>
<evidence type="ECO:0000313" key="2">
    <source>
        <dbReference type="Proteomes" id="UP000092460"/>
    </source>
</evidence>
<dbReference type="VEuPathDB" id="VectorBase:GPPI044205"/>
<dbReference type="EMBL" id="JXJN01022601">
    <property type="status" value="NOT_ANNOTATED_CDS"/>
    <property type="molecule type" value="Genomic_DNA"/>
</dbReference>
<dbReference type="EnsemblMetazoa" id="GPPI044205-RA">
    <property type="protein sequence ID" value="GPPI044205-PA"/>
    <property type="gene ID" value="GPPI044205"/>
</dbReference>
<dbReference type="EMBL" id="JXJN01022603">
    <property type="status" value="NOT_ANNOTATED_CDS"/>
    <property type="molecule type" value="Genomic_DNA"/>
</dbReference>
<name>A0A1B0BYE9_9MUSC</name>
<keyword evidence="2" id="KW-1185">Reference proteome</keyword>
<dbReference type="EMBL" id="JXJN01022602">
    <property type="status" value="NOT_ANNOTATED_CDS"/>
    <property type="molecule type" value="Genomic_DNA"/>
</dbReference>
<dbReference type="Proteomes" id="UP000092460">
    <property type="component" value="Unassembled WGS sequence"/>
</dbReference>
<accession>A0A1B0BYE9</accession>
<sequence length="230" mass="26892">MGLEVKSKMQEKNARANQFHNTDYRRVNLSFREYKEKFSNNPYNLLENFDVNFPAMKDSNAPNNIRDPTIDTNNILINKNFNAVLKNKTSIPKSLHRMSPKTPSTYNYNVDNTFNTLILPNIQVKLSKFSEKYQNGSGKATDIIKDILARKSKRIQNRNLKWRSVQELFLNRTNEIYYCNESARQTTLFDKIKPSAHMETLWKSTSSGLVYIEKKETLSHSDYSGFWNID</sequence>
<proteinExistence type="predicted"/>
<reference evidence="2" key="1">
    <citation type="submission" date="2015-01" db="EMBL/GenBank/DDBJ databases">
        <authorList>
            <person name="Aksoy S."/>
            <person name="Warren W."/>
            <person name="Wilson R.K."/>
        </authorList>
    </citation>
    <scope>NUCLEOTIDE SEQUENCE [LARGE SCALE GENOMIC DNA]</scope>
    <source>
        <strain evidence="2">IAEA</strain>
    </source>
</reference>
<dbReference type="AlphaFoldDB" id="A0A1B0BYE9"/>
<evidence type="ECO:0000313" key="1">
    <source>
        <dbReference type="EnsemblMetazoa" id="GPPI044205-PA"/>
    </source>
</evidence>
<organism evidence="1 2">
    <name type="scientific">Glossina palpalis gambiensis</name>
    <dbReference type="NCBI Taxonomy" id="67801"/>
    <lineage>
        <taxon>Eukaryota</taxon>
        <taxon>Metazoa</taxon>
        <taxon>Ecdysozoa</taxon>
        <taxon>Arthropoda</taxon>
        <taxon>Hexapoda</taxon>
        <taxon>Insecta</taxon>
        <taxon>Pterygota</taxon>
        <taxon>Neoptera</taxon>
        <taxon>Endopterygota</taxon>
        <taxon>Diptera</taxon>
        <taxon>Brachycera</taxon>
        <taxon>Muscomorpha</taxon>
        <taxon>Hippoboscoidea</taxon>
        <taxon>Glossinidae</taxon>
        <taxon>Glossina</taxon>
    </lineage>
</organism>
<reference evidence="1" key="2">
    <citation type="submission" date="2020-05" db="UniProtKB">
        <authorList>
            <consortium name="EnsemblMetazoa"/>
        </authorList>
    </citation>
    <scope>IDENTIFICATION</scope>
    <source>
        <strain evidence="1">IAEA</strain>
    </source>
</reference>